<feature type="compositionally biased region" description="Low complexity" evidence="8">
    <location>
        <begin position="2670"/>
        <end position="2682"/>
    </location>
</feature>
<dbReference type="Pfam" id="PF20926">
    <property type="entry name" value="Htt_N-HEAT_1"/>
    <property type="match status" value="1"/>
</dbReference>
<dbReference type="WBParaSite" id="TREG1_34080.1">
    <property type="protein sequence ID" value="TREG1_34080.1"/>
    <property type="gene ID" value="TREG1_34080"/>
</dbReference>
<dbReference type="InterPro" id="IPR024613">
    <property type="entry name" value="Huntingtin_N_HEAT_rpt-2"/>
</dbReference>
<feature type="region of interest" description="Disordered" evidence="8">
    <location>
        <begin position="1329"/>
        <end position="1349"/>
    </location>
</feature>
<dbReference type="InterPro" id="IPR016024">
    <property type="entry name" value="ARM-type_fold"/>
</dbReference>
<dbReference type="SUPFAM" id="SSF48371">
    <property type="entry name" value="ARM repeat"/>
    <property type="match status" value="1"/>
</dbReference>
<evidence type="ECO:0000256" key="6">
    <source>
        <dbReference type="ARBA" id="ARBA00023242"/>
    </source>
</evidence>
<feature type="compositionally biased region" description="Low complexity" evidence="8">
    <location>
        <begin position="448"/>
        <end position="459"/>
    </location>
</feature>
<dbReference type="InterPro" id="IPR021133">
    <property type="entry name" value="HEAT_type_2"/>
</dbReference>
<protein>
    <recommendedName>
        <fullName evidence="11">Huntingtin</fullName>
    </recommendedName>
</protein>
<dbReference type="Proteomes" id="UP000050795">
    <property type="component" value="Unassembled WGS sequence"/>
</dbReference>
<dbReference type="GO" id="GO:0005737">
    <property type="term" value="C:cytoplasm"/>
    <property type="evidence" value="ECO:0007669"/>
    <property type="project" value="UniProtKB-SubCell"/>
</dbReference>
<evidence type="ECO:0008006" key="11">
    <source>
        <dbReference type="Google" id="ProtNLM"/>
    </source>
</evidence>
<dbReference type="PANTHER" id="PTHR10170">
    <property type="entry name" value="HUNTINGTON DISEASE PROTEIN"/>
    <property type="match status" value="1"/>
</dbReference>
<dbReference type="InterPro" id="IPR011989">
    <property type="entry name" value="ARM-like"/>
</dbReference>
<evidence type="ECO:0000313" key="9">
    <source>
        <dbReference type="Proteomes" id="UP000050795"/>
    </source>
</evidence>
<keyword evidence="5" id="KW-0963">Cytoplasm</keyword>
<feature type="compositionally biased region" description="Polar residues" evidence="8">
    <location>
        <begin position="3713"/>
        <end position="3722"/>
    </location>
</feature>
<accession>A0AA85JQ57</accession>
<feature type="compositionally biased region" description="Low complexity" evidence="8">
    <location>
        <begin position="2532"/>
        <end position="2548"/>
    </location>
</feature>
<dbReference type="Pfam" id="PF12372">
    <property type="entry name" value="Htt_N-HEAT"/>
    <property type="match status" value="2"/>
</dbReference>
<feature type="region of interest" description="Disordered" evidence="8">
    <location>
        <begin position="3713"/>
        <end position="3732"/>
    </location>
</feature>
<dbReference type="InterPro" id="IPR028426">
    <property type="entry name" value="Huntingtin_fam"/>
</dbReference>
<evidence type="ECO:0000313" key="10">
    <source>
        <dbReference type="WBParaSite" id="TREG1_34080.1"/>
    </source>
</evidence>
<keyword evidence="9" id="KW-1185">Reference proteome</keyword>
<feature type="region of interest" description="Disordered" evidence="8">
    <location>
        <begin position="1766"/>
        <end position="1832"/>
    </location>
</feature>
<evidence type="ECO:0000256" key="3">
    <source>
        <dbReference type="ARBA" id="ARBA00004496"/>
    </source>
</evidence>
<proteinExistence type="inferred from homology"/>
<feature type="region of interest" description="Disordered" evidence="8">
    <location>
        <begin position="1149"/>
        <end position="1169"/>
    </location>
</feature>
<sequence>MSSAPVTELDLISALQAVGALNKLDESSVSSYESKSTLNDLSVETISNASSDYFPVLDRSESLRIIHNLVEGLLRVQTRDSSTAPRHLNAVLSSLLRFLSDSNSDVRIAADEGLNKLIKFLRSSMSHLILFELFMELKRNHNPRSVSVAMSKFAALSSQIRTTKRRFYAVNLLPTFISICEQENDLLYENLIDSFGQIANELFYYATEKELRSFLRTQFKRLSSNKALIRRTIAQLLVITCQSSRVPLTLLRYLLHLILAEMESLSVVSSTEPVKVDYDSSTPNNFITYWTGLFNTIRYLSIGWEQLSNNITKNSSYLNLNLPSTSSIDLKFLNNIHSRISGTADPESPEMPNPADDSTVLQSSQLAKDTMESSRKLPMHKINYSELDNQMWSKTFFLCLHHACNQSNLNSLMLQTAALEAFVQLLTVRRPLFLYPFNWLTNIITSTSSSTTSSRSSSSIHQSFHSDKTSSEVQGDKTVNKSPSSSVTPHFLNKSELSIDTSIHKESYDVVPNDYLLRTLSSESINTKSPSSDFQSVDSRDTFLIRSVSSSSLSSSLKMDSNEMTSNEQEIRNQLSVVRAKLAKDEEKLANNGGNSDVFSDLGYDIIDDSVGNIQSAQIDDSLDSPNGNESIHDTKRTPVHQTKISLLNLADLINCLTNHNESISLAQIDWLLPFLLLSFDMMPKNMTNQYEWPKPSTMPRTSLHLLVINCLTNLAQLNPFIFFTQLNVNQCCSNDQQFNLEQWQWPTAVDVILEFHNNSTDPQVQGQICILIGNLIGASLVWQSVNYSETNSTLNDEDASPHRSKQSNLERLFSQLEVYLNPSISGIAFRWALSGLRACSSALLSCCTNCSTSSSSSLSSSSSVLCPNEFNPLFDRRLLLYRFLKILASLIVHTSRHSYRLVRRELLNLIIELDWATISYLEETLKTCNFEKSVWFAVKPVRLIDLAWTECWRILCDADPDLREQASVGLIALCSNLTSGIGDYLGISTGDLLPNRVNRSLQFWFPQSYSQSKLGISCFGLVGCLGAYSLPPCLSTLPMEMDVGPVGQQFYQSKMSQLLHLEAENNSNNNYNNNNRTAKQMNCFHSNSTGAIRLFRNCLTALMELPCSSVLPEDRYMLLGVVSCLNQLIGFAHLLSYSDIWFDSSSPPPPSSSSSDSKPLIGDQMEHSVQSTQRRSRLSLLSWHCLTLLSSTPITSTDIELQSALLHLCTGCVIRWSIFTSLDKSTRKHDINTTDNSNESNLSNYQKPFTRFALAYMQHLMRTCCVMWHVFEGIPLPQNNQSDSVISKIPIGSMYSGISESFMHTVANIAQTSTNFSLNKNNQDSVSVSATLGNSGNTDSTSKKRNYGTKLGGSLRRHLSVPRYSPTFSTSNLGYFANMPHYVALYKTLKTAYKTFKISSDLNGVQDRLMCLLQTCLYSFGRLLENLQFNDIAPYADELLMYLTSFYNWQPGACLELATQLLRAFVGTNLCNQWDDQLSRLYSEALNRTSFIQAGKDEVENRGRHSVKNTVDCCIDKLLEQNKAITNYLLDQNVLDENKLCWITIPELHQAPISAWIRFARQRRIPIGLEYANSTDRALATSSAQTMTMSALKIKSDVQSFFKRLEHIVLRGMENYKWTNNYSLQTGILDLLIHLIYLRMNYCQLDVQQKFLHTVISHCENLASEIQRIETIALMTSNSLYHYHHHQQTGKGGGGQQLNSQKRSLLLSSFSSVSISRSECYNSDSCLFPMINLREPSTIHQHQRLVNAIFRFLVTLTYQHRVISSTTTTTPSSASTPSVSSTTTTSVQSKQNDSMNSESSTASTVTGTTTNTGTTTTAATTTTTNNNENEEVVNSRLVELSQVVHLAETLAAETRDPSSVVLTAMIPMIVDLFVIQQPLNQRMHKQTQNIDANKKHQIQQANAQRETIFHFLLRRLSHLPACYDQISLILEEVNISKKLCTQENVIPLVDSITQISNHILSHFTAGTAQIDNSTDYEALQRLFNHLLMIIHSFTENESSSIIWNIISKVEEVLYCEFNPKIFLDYYNITHFIRWIMTKVICSRFIFHLLNHGMKLTQPAEYNVTKQTAKLFEHSLVVFQQIIEGIQFYILHEPFSIGQLINLQFDYSRKSMNLALLIQLSLSHLLCLTELVKSDIWRNIQWDIQATVSVIQDIHKNIYTLGRYEPLLCILWYQLIYSKEVNFIETLRKSNSSDEYENASSGIFLPDYFDDLLGISINSELVSQALIIYYTQSQLDNKVDTGVILQQLLSPSSSTSYEKSTTRRTKIIQIIKMWYSGEPVICTLMSLLLNSKSGFQQLHSVCMENLTFMSLGQINFLLNNMFNTIHSESLSSQLDALFNIFISPQCKSIKSDQQKHCTTCVKSIMPISLRMIASNKACNILQWILKKHKNADSEPLISNHDLENYRLRLTSSGNTLKSDRLLSLLGQLIQYTSEKPCQNEMPKCSTSLAHNNIESILKKADETNWLLNSAKDLLKHCDLSGTLNGIQLIHALSECTTISEKKISNILNSSCLRCSPRMLYYALVCGSSSTSTSTSTLSSSMSTPTSSTPDITNLLSKPGPKTSRITPCVNVLFQVAEKLLFKNIQDIVTNPMELFKETEDPTLVDSVQSYLTGLSFALLEFLRVLPHLPAIDLVPIEKETDALSFLLILIEFFFYSLGYPYTQLTGVTPSAGSSHNSSSSGACAGGGDGDDIRTQPQNMTTDNNYHYMPTRQFMVSVTLIENSLRLLNYVLQTASNRSAKGVDLFGGDGKKFLSIFLTFLWMIDKSACLSEYSTLWSTSINEYMIKAVNNILHNSIQHSPTTLSTLELSTTILLNNLLIPVYPPVMGIWWPDPLSASTLSHFCATIASSASLTAFNSTLPQQQPQPNQSNSSMLYQFKSGNIHHLEGGFIQPCQLIGKCRLLRANLSQSTGSNNIISQLNICTLGIARLLHTLDVSSSHGYSSMNMSFHESNHVKKSDFINSFVNMDLDHLTSNITRINALGWLDRREFERIWTTYLELLSSASDTNQNVYSTTLEADNTQLISSEELIECSQSIVIGLRGLTRLLMDTSLKPQPGDTLYSRLRHHSRLGTPHFSHTKLGRKLISLLSFIERERDYLNKSSEYATVKNSIHSEYSMNKFNETEDLEMINLERLTDSCITDGPSQFAVDWSIRRLNMRETMNSSTTIRRPLSNEYIRENDKSHSTLKSPISKLNHRTVNNLTLQSYEDPLFSCLQSLQLFYHSCLKPEPFPTRPNNEDMHSLLLGTSKLVDLLTSNPNVISSSVLNKASTAKQAKQINAAPSIKGPAFDVWQSILQSAIILSDLFTTQEQFIWLNDHLQDAVKQLPTWSEFQCPIHAWLALGIAKCTAVLELLNSSPNNSHVLQSNSLEPAVKQTLNTINSSLLTVQNAGLHSSMYLLHAALLIRTQPHQQQLQQHSPPTGSPLLNDLYTQLCSYLEKKLSTIFCTSTTTTNTTNLLSNETSVNQELSLSLMTGSSGMKKLMQAVLHPGAASKISMNSHMERGSSMIHVSNVDLTDHLENHQLIVLSTAFFLTEHFSSPPVYPIVTDSSLGITEMLSGLTANLFRLAPSMLGDTPVVSQSKSPGYTQCSSLSTGTTVDLSYSLSVHMAWCQGIERLIQTGRLGKGAIGSLQKMCINRIRTCRSPHISYLAIRLLLTCMYANLGRLNDRIQHYRRIHNTQSVQISNNNDDDNNTNRNGSNSQDYETKTFQVTTLNENTTGSIAKSESKTDDPNLLESLPSSLLQDSENIAALTQESLNCLWERFRGGISLINSPVQSTHGLQIPWTMSAWTSAVEARLIARLLPLISTDITQTVVGLLTKPETVNKQFSLSSAIIGCDSLPNIVLNKALAEFARADHAFPNLAASNLTELFERFMQNENGQNLIRQWILLSFPTLLSRQPPDLAIWACTVCLLAAATDQKLRAALHLCYTYKLSNSESTNSWYTTNTDRSLHCNPTTNVCLNDLLCISAYHFVTDGLLKPLPVLESESLAAQRQAERNHFLAMLKDHCDAATLDDSCDTTNNHHNNNNSTEHFDKNYSIFHQLYTIVKQQVAITTVVK</sequence>
<evidence type="ECO:0000256" key="7">
    <source>
        <dbReference type="PROSITE-ProRule" id="PRU00103"/>
    </source>
</evidence>
<comment type="subcellular location">
    <subcellularLocation>
        <location evidence="3">Cytoplasm</location>
    </subcellularLocation>
    <subcellularLocation>
        <location evidence="2">Nucleus</location>
    </subcellularLocation>
</comment>
<reference evidence="9" key="1">
    <citation type="submission" date="2022-06" db="EMBL/GenBank/DDBJ databases">
        <authorList>
            <person name="Berger JAMES D."/>
            <person name="Berger JAMES D."/>
        </authorList>
    </citation>
    <scope>NUCLEOTIDE SEQUENCE [LARGE SCALE GENOMIC DNA]</scope>
</reference>
<feature type="region of interest" description="Disordered" evidence="8">
    <location>
        <begin position="448"/>
        <end position="487"/>
    </location>
</feature>
<dbReference type="Gene3D" id="1.25.10.10">
    <property type="entry name" value="Leucine-rich Repeat Variant"/>
    <property type="match status" value="1"/>
</dbReference>
<keyword evidence="6" id="KW-0539">Nucleus</keyword>
<dbReference type="PANTHER" id="PTHR10170:SF10">
    <property type="entry name" value="HUNTINGTIN"/>
    <property type="match status" value="1"/>
</dbReference>
<feature type="repeat" description="HEAT" evidence="7">
    <location>
        <begin position="91"/>
        <end position="127"/>
    </location>
</feature>
<feature type="compositionally biased region" description="Polar residues" evidence="8">
    <location>
        <begin position="1329"/>
        <end position="1341"/>
    </location>
</feature>
<evidence type="ECO:0000256" key="2">
    <source>
        <dbReference type="ARBA" id="ARBA00004123"/>
    </source>
</evidence>
<dbReference type="PROSITE" id="PS50077">
    <property type="entry name" value="HEAT_REPEAT"/>
    <property type="match status" value="1"/>
</dbReference>
<evidence type="ECO:0000256" key="5">
    <source>
        <dbReference type="ARBA" id="ARBA00022490"/>
    </source>
</evidence>
<feature type="region of interest" description="Disordered" evidence="8">
    <location>
        <begin position="2532"/>
        <end position="2556"/>
    </location>
</feature>
<comment type="similarity">
    <text evidence="4">Belongs to the huntingtin family.</text>
</comment>
<organism evidence="9 10">
    <name type="scientific">Trichobilharzia regenti</name>
    <name type="common">Nasal bird schistosome</name>
    <dbReference type="NCBI Taxonomy" id="157069"/>
    <lineage>
        <taxon>Eukaryota</taxon>
        <taxon>Metazoa</taxon>
        <taxon>Spiralia</taxon>
        <taxon>Lophotrochozoa</taxon>
        <taxon>Platyhelminthes</taxon>
        <taxon>Trematoda</taxon>
        <taxon>Digenea</taxon>
        <taxon>Strigeidida</taxon>
        <taxon>Schistosomatoidea</taxon>
        <taxon>Schistosomatidae</taxon>
        <taxon>Trichobilharzia</taxon>
    </lineage>
</organism>
<dbReference type="InterPro" id="IPR048411">
    <property type="entry name" value="Htt_N_HEAT_rpt-1"/>
</dbReference>
<feature type="region of interest" description="Disordered" evidence="8">
    <location>
        <begin position="2670"/>
        <end position="2700"/>
    </location>
</feature>
<feature type="compositionally biased region" description="Basic and acidic residues" evidence="8">
    <location>
        <begin position="464"/>
        <end position="479"/>
    </location>
</feature>
<feature type="compositionally biased region" description="Low complexity" evidence="8">
    <location>
        <begin position="1766"/>
        <end position="1790"/>
    </location>
</feature>
<reference evidence="10" key="2">
    <citation type="submission" date="2023-11" db="UniProtKB">
        <authorList>
            <consortium name="WormBaseParasite"/>
        </authorList>
    </citation>
    <scope>IDENTIFICATION</scope>
</reference>
<feature type="region of interest" description="Disordered" evidence="8">
    <location>
        <begin position="3679"/>
        <end position="3704"/>
    </location>
</feature>
<evidence type="ECO:0000256" key="4">
    <source>
        <dbReference type="ARBA" id="ARBA00007153"/>
    </source>
</evidence>
<dbReference type="GO" id="GO:0005634">
    <property type="term" value="C:nucleus"/>
    <property type="evidence" value="ECO:0007669"/>
    <property type="project" value="UniProtKB-SubCell"/>
</dbReference>
<comment type="function">
    <text evidence="1">May play a role in microtubule-mediated transport or vesicle function.</text>
</comment>
<evidence type="ECO:0000256" key="1">
    <source>
        <dbReference type="ARBA" id="ARBA00002907"/>
    </source>
</evidence>
<evidence type="ECO:0000256" key="8">
    <source>
        <dbReference type="SAM" id="MobiDB-lite"/>
    </source>
</evidence>
<name>A0AA85JQ57_TRIRE</name>
<feature type="compositionally biased region" description="Low complexity" evidence="8">
    <location>
        <begin position="1800"/>
        <end position="1828"/>
    </location>
</feature>